<dbReference type="EMBL" id="JBFNQN010000002">
    <property type="protein sequence ID" value="MEW9263665.1"/>
    <property type="molecule type" value="Genomic_DNA"/>
</dbReference>
<accession>A0ABV3P279</accession>
<dbReference type="InterPro" id="IPR000683">
    <property type="entry name" value="Gfo/Idh/MocA-like_OxRdtase_N"/>
</dbReference>
<evidence type="ECO:0000313" key="4">
    <source>
        <dbReference type="EMBL" id="MEW9263665.1"/>
    </source>
</evidence>
<comment type="caution">
    <text evidence="4">The sequence shown here is derived from an EMBL/GenBank/DDBJ whole genome shotgun (WGS) entry which is preliminary data.</text>
</comment>
<dbReference type="SUPFAM" id="SSF51735">
    <property type="entry name" value="NAD(P)-binding Rossmann-fold domains"/>
    <property type="match status" value="1"/>
</dbReference>
<dbReference type="InterPro" id="IPR055170">
    <property type="entry name" value="GFO_IDH_MocA-like_dom"/>
</dbReference>
<evidence type="ECO:0000313" key="5">
    <source>
        <dbReference type="Proteomes" id="UP001555826"/>
    </source>
</evidence>
<feature type="domain" description="GFO/IDH/MocA-like oxidoreductase" evidence="3">
    <location>
        <begin position="152"/>
        <end position="293"/>
    </location>
</feature>
<organism evidence="4 5">
    <name type="scientific">Kineococcus endophyticus</name>
    <dbReference type="NCBI Taxonomy" id="1181883"/>
    <lineage>
        <taxon>Bacteria</taxon>
        <taxon>Bacillati</taxon>
        <taxon>Actinomycetota</taxon>
        <taxon>Actinomycetes</taxon>
        <taxon>Kineosporiales</taxon>
        <taxon>Kineosporiaceae</taxon>
        <taxon>Kineococcus</taxon>
    </lineage>
</organism>
<dbReference type="PANTHER" id="PTHR43818:SF11">
    <property type="entry name" value="BCDNA.GH03377"/>
    <property type="match status" value="1"/>
</dbReference>
<dbReference type="Pfam" id="PF01408">
    <property type="entry name" value="GFO_IDH_MocA"/>
    <property type="match status" value="1"/>
</dbReference>
<dbReference type="InterPro" id="IPR050463">
    <property type="entry name" value="Gfo/Idh/MocA_oxidrdct_glycsds"/>
</dbReference>
<dbReference type="SUPFAM" id="SSF55347">
    <property type="entry name" value="Glyceraldehyde-3-phosphate dehydrogenase-like, C-terminal domain"/>
    <property type="match status" value="1"/>
</dbReference>
<dbReference type="InterPro" id="IPR036291">
    <property type="entry name" value="NAD(P)-bd_dom_sf"/>
</dbReference>
<dbReference type="RefSeq" id="WP_367636269.1">
    <property type="nucleotide sequence ID" value="NZ_JBFNQN010000002.1"/>
</dbReference>
<reference evidence="4 5" key="1">
    <citation type="submission" date="2024-07" db="EMBL/GenBank/DDBJ databases">
        <authorList>
            <person name="Thanompreechachai J."/>
            <person name="Duangmal K."/>
        </authorList>
    </citation>
    <scope>NUCLEOTIDE SEQUENCE [LARGE SCALE GENOMIC DNA]</scope>
    <source>
        <strain evidence="4 5">KCTC 19886</strain>
    </source>
</reference>
<evidence type="ECO:0000259" key="2">
    <source>
        <dbReference type="Pfam" id="PF01408"/>
    </source>
</evidence>
<dbReference type="Proteomes" id="UP001555826">
    <property type="component" value="Unassembled WGS sequence"/>
</dbReference>
<dbReference type="Gene3D" id="3.30.360.10">
    <property type="entry name" value="Dihydrodipicolinate Reductase, domain 2"/>
    <property type="match status" value="1"/>
</dbReference>
<sequence>MSSTSSRPLGVAVIGAGMAGRAHLAGYRAASTLTGGPYGEGLPPVRLVAVADAHAPFAEAAAARYGYERAETSWQAVAEADDVDAVSVVVANHLHREIVEGLLAAGKHVLCEKPLAPSVADAEAMVAAAAQHPGQVAAVGFTFRRSPAVNGLREQVLNGHLGAVRHFNGHYWCDYAANPDAPISWRYKGGLGSGALADIGSHLVDLGEFFCGPLESVRGTVFSQVTARRPKPVGAVVGHAMAEVGTEFEDVENEDLVTFTASFAGGATGTFSVSRIAHGLPNGLGFEIFTENGAGAFDLNRTGEFTIADATAPDVVNGYRQVLVGPGHPYVAGGLPMDFPSVGHGQSDFFTFQCRAFLNEVAGGVGTPLGDLPVVPPMAHGLHNLRVLDAVTRAAAGTGEPVPVD</sequence>
<protein>
    <submittedName>
        <fullName evidence="4">Gfo/Idh/MocA family oxidoreductase</fullName>
    </submittedName>
</protein>
<dbReference type="Pfam" id="PF22725">
    <property type="entry name" value="GFO_IDH_MocA_C3"/>
    <property type="match status" value="1"/>
</dbReference>
<proteinExistence type="predicted"/>
<evidence type="ECO:0000256" key="1">
    <source>
        <dbReference type="ARBA" id="ARBA00023002"/>
    </source>
</evidence>
<dbReference type="PANTHER" id="PTHR43818">
    <property type="entry name" value="BCDNA.GH03377"/>
    <property type="match status" value="1"/>
</dbReference>
<feature type="domain" description="Gfo/Idh/MocA-like oxidoreductase N-terminal" evidence="2">
    <location>
        <begin position="10"/>
        <end position="136"/>
    </location>
</feature>
<name>A0ABV3P279_9ACTN</name>
<evidence type="ECO:0000259" key="3">
    <source>
        <dbReference type="Pfam" id="PF22725"/>
    </source>
</evidence>
<dbReference type="Gene3D" id="3.40.50.720">
    <property type="entry name" value="NAD(P)-binding Rossmann-like Domain"/>
    <property type="match status" value="1"/>
</dbReference>
<keyword evidence="1" id="KW-0560">Oxidoreductase</keyword>
<gene>
    <name evidence="4" type="ORF">AB1207_02805</name>
</gene>
<keyword evidence="5" id="KW-1185">Reference proteome</keyword>